<dbReference type="GO" id="GO:0012505">
    <property type="term" value="C:endomembrane system"/>
    <property type="evidence" value="ECO:0007669"/>
    <property type="project" value="TreeGrafter"/>
</dbReference>
<protein>
    <submittedName>
        <fullName evidence="3">1-acyl-sn-glycerol-3-phosphate acyltransferase</fullName>
    </submittedName>
</protein>
<dbReference type="RefSeq" id="WP_169409657.1">
    <property type="nucleotide sequence ID" value="NZ_JAAXKZ010000002.1"/>
</dbReference>
<comment type="caution">
    <text evidence="3">The sequence shown here is derived from an EMBL/GenBank/DDBJ whole genome shotgun (WGS) entry which is preliminary data.</text>
</comment>
<evidence type="ECO:0000259" key="2">
    <source>
        <dbReference type="SMART" id="SM00563"/>
    </source>
</evidence>
<gene>
    <name evidence="3" type="ORF">HF519_01085</name>
</gene>
<feature type="transmembrane region" description="Helical" evidence="1">
    <location>
        <begin position="57"/>
        <end position="81"/>
    </location>
</feature>
<keyword evidence="1" id="KW-0472">Membrane</keyword>
<dbReference type="Pfam" id="PF01553">
    <property type="entry name" value="Acyltransferase"/>
    <property type="match status" value="1"/>
</dbReference>
<dbReference type="GO" id="GO:0003841">
    <property type="term" value="F:1-acylglycerol-3-phosphate O-acyltransferase activity"/>
    <property type="evidence" value="ECO:0007669"/>
    <property type="project" value="TreeGrafter"/>
</dbReference>
<evidence type="ECO:0000256" key="1">
    <source>
        <dbReference type="SAM" id="Phobius"/>
    </source>
</evidence>
<keyword evidence="1" id="KW-0812">Transmembrane</keyword>
<evidence type="ECO:0000313" key="3">
    <source>
        <dbReference type="EMBL" id="NMH90211.1"/>
    </source>
</evidence>
<keyword evidence="1" id="KW-1133">Transmembrane helix</keyword>
<sequence length="339" mass="38509">MRSLLQRGLPPRWFRRVVLAPVVLGVTVAVLFTLPVWLLVAAAVSPLLPGRLRALRVLWVAVVALLLESAVLVALFALWLLAGFGLAVRTPPFQYLHYQLVGWYLRVLFREAARVLRLRVEIEGPDPDEYLDRPLLVFCRHAGPGDSFLLMHALVNWYAREPRIVLSGALQWDPALDVVLNRLPNRFLSGGGDETERRIGELATALDHNDAFVIFPEGGNFTERRRLAGIERLRVRGLEEMARRSERMRHVLPPRPGGVAAALAAAPEADVVWVAHAGLDHLFTVADIWRELPLDGSVRMRWWRVPASEVPTGREAQVDWLYHWWERIDDWVDSTRELP</sequence>
<name>A0A848DC28_9PSEU</name>
<dbReference type="EMBL" id="JAAXKZ010000002">
    <property type="protein sequence ID" value="NMH90211.1"/>
    <property type="molecule type" value="Genomic_DNA"/>
</dbReference>
<proteinExistence type="predicted"/>
<feature type="domain" description="Phospholipid/glycerol acyltransferase" evidence="2">
    <location>
        <begin position="135"/>
        <end position="279"/>
    </location>
</feature>
<keyword evidence="3" id="KW-0012">Acyltransferase</keyword>
<organism evidence="3 4">
    <name type="scientific">Pseudonocardia bannensis</name>
    <dbReference type="NCBI Taxonomy" id="630973"/>
    <lineage>
        <taxon>Bacteria</taxon>
        <taxon>Bacillati</taxon>
        <taxon>Actinomycetota</taxon>
        <taxon>Actinomycetes</taxon>
        <taxon>Pseudonocardiales</taxon>
        <taxon>Pseudonocardiaceae</taxon>
        <taxon>Pseudonocardia</taxon>
    </lineage>
</organism>
<dbReference type="PANTHER" id="PTHR10983">
    <property type="entry name" value="1-ACYLGLYCEROL-3-PHOSPHATE ACYLTRANSFERASE-RELATED"/>
    <property type="match status" value="1"/>
</dbReference>
<keyword evidence="4" id="KW-1185">Reference proteome</keyword>
<dbReference type="InterPro" id="IPR002123">
    <property type="entry name" value="Plipid/glycerol_acylTrfase"/>
</dbReference>
<keyword evidence="3" id="KW-0808">Transferase</keyword>
<reference evidence="3 4" key="1">
    <citation type="submission" date="2020-04" db="EMBL/GenBank/DDBJ databases">
        <authorList>
            <person name="Klaysubun C."/>
            <person name="Duangmal K."/>
            <person name="Lipun K."/>
        </authorList>
    </citation>
    <scope>NUCLEOTIDE SEQUENCE [LARGE SCALE GENOMIC DNA]</scope>
    <source>
        <strain evidence="3 4">DSM 45300</strain>
    </source>
</reference>
<dbReference type="Proteomes" id="UP000586918">
    <property type="component" value="Unassembled WGS sequence"/>
</dbReference>
<dbReference type="SMART" id="SM00563">
    <property type="entry name" value="PlsC"/>
    <property type="match status" value="1"/>
</dbReference>
<dbReference type="SUPFAM" id="SSF69593">
    <property type="entry name" value="Glycerol-3-phosphate (1)-acyltransferase"/>
    <property type="match status" value="1"/>
</dbReference>
<feature type="transmembrane region" description="Helical" evidence="1">
    <location>
        <begin position="20"/>
        <end position="45"/>
    </location>
</feature>
<accession>A0A848DC28</accession>
<dbReference type="PANTHER" id="PTHR10983:SF24">
    <property type="entry name" value="1-ACYLGLYCEROL-3-PHOSPHATE O-ACYLTRANSFERASE 3, ISOFORM E-RELATED"/>
    <property type="match status" value="1"/>
</dbReference>
<evidence type="ECO:0000313" key="4">
    <source>
        <dbReference type="Proteomes" id="UP000586918"/>
    </source>
</evidence>
<dbReference type="AlphaFoldDB" id="A0A848DC28"/>